<accession>A0A2T1LXY1</accession>
<dbReference type="OrthoDB" id="9775296at2"/>
<dbReference type="Proteomes" id="UP000239001">
    <property type="component" value="Unassembled WGS sequence"/>
</dbReference>
<dbReference type="InterPro" id="IPR057326">
    <property type="entry name" value="KR_dom"/>
</dbReference>
<comment type="caution">
    <text evidence="5">The sequence shown here is derived from an EMBL/GenBank/DDBJ whole genome shotgun (WGS) entry which is preliminary data.</text>
</comment>
<proteinExistence type="inferred from homology"/>
<keyword evidence="2" id="KW-0560">Oxidoreductase</keyword>
<dbReference type="AlphaFoldDB" id="A0A2T1LXY1"/>
<gene>
    <name evidence="5" type="ORF">C7H19_11005</name>
</gene>
<dbReference type="GO" id="GO:0016020">
    <property type="term" value="C:membrane"/>
    <property type="evidence" value="ECO:0007669"/>
    <property type="project" value="TreeGrafter"/>
</dbReference>
<comment type="similarity">
    <text evidence="1 3">Belongs to the short-chain dehydrogenases/reductases (SDR) family.</text>
</comment>
<dbReference type="GO" id="GO:0016491">
    <property type="term" value="F:oxidoreductase activity"/>
    <property type="evidence" value="ECO:0007669"/>
    <property type="project" value="UniProtKB-KW"/>
</dbReference>
<evidence type="ECO:0000259" key="4">
    <source>
        <dbReference type="SMART" id="SM00822"/>
    </source>
</evidence>
<dbReference type="InterPro" id="IPR036291">
    <property type="entry name" value="NAD(P)-bd_dom_sf"/>
</dbReference>
<evidence type="ECO:0000256" key="2">
    <source>
        <dbReference type="ARBA" id="ARBA00023002"/>
    </source>
</evidence>
<dbReference type="PROSITE" id="PS00061">
    <property type="entry name" value="ADH_SHORT"/>
    <property type="match status" value="1"/>
</dbReference>
<dbReference type="PRINTS" id="PR00080">
    <property type="entry name" value="SDRFAMILY"/>
</dbReference>
<evidence type="ECO:0000256" key="3">
    <source>
        <dbReference type="RuleBase" id="RU000363"/>
    </source>
</evidence>
<dbReference type="RefSeq" id="WP_106456931.1">
    <property type="nucleotide sequence ID" value="NZ_PXOH01000010.1"/>
</dbReference>
<evidence type="ECO:0000313" key="6">
    <source>
        <dbReference type="Proteomes" id="UP000239001"/>
    </source>
</evidence>
<dbReference type="Gene3D" id="3.40.50.720">
    <property type="entry name" value="NAD(P)-binding Rossmann-like Domain"/>
    <property type="match status" value="1"/>
</dbReference>
<dbReference type="SUPFAM" id="SSF51735">
    <property type="entry name" value="NAD(P)-binding Rossmann-fold domains"/>
    <property type="match status" value="1"/>
</dbReference>
<feature type="domain" description="Ketoreductase" evidence="4">
    <location>
        <begin position="8"/>
        <end position="197"/>
    </location>
</feature>
<dbReference type="SMART" id="SM00822">
    <property type="entry name" value="PKS_KR"/>
    <property type="match status" value="1"/>
</dbReference>
<dbReference type="InterPro" id="IPR002347">
    <property type="entry name" value="SDR_fam"/>
</dbReference>
<reference evidence="5 6" key="1">
    <citation type="submission" date="2018-03" db="EMBL/GenBank/DDBJ databases">
        <title>The ancient ancestry and fast evolution of plastids.</title>
        <authorList>
            <person name="Moore K.R."/>
            <person name="Magnabosco C."/>
            <person name="Momper L."/>
            <person name="Gold D.A."/>
            <person name="Bosak T."/>
            <person name="Fournier G.P."/>
        </authorList>
    </citation>
    <scope>NUCLEOTIDE SEQUENCE [LARGE SCALE GENOMIC DNA]</scope>
    <source>
        <strain evidence="5 6">CCALA 016</strain>
    </source>
</reference>
<name>A0A2T1LXY1_9CHRO</name>
<protein>
    <submittedName>
        <fullName evidence="5">Short-chain dehydrogenase</fullName>
    </submittedName>
</protein>
<dbReference type="PANTHER" id="PTHR44196">
    <property type="entry name" value="DEHYDROGENASE/REDUCTASE SDR FAMILY MEMBER 7B"/>
    <property type="match status" value="1"/>
</dbReference>
<dbReference type="CDD" id="cd05233">
    <property type="entry name" value="SDR_c"/>
    <property type="match status" value="1"/>
</dbReference>
<evidence type="ECO:0000313" key="5">
    <source>
        <dbReference type="EMBL" id="PSF37242.1"/>
    </source>
</evidence>
<dbReference type="PANTHER" id="PTHR44196:SF1">
    <property type="entry name" value="DEHYDROGENASE_REDUCTASE SDR FAMILY MEMBER 7B"/>
    <property type="match status" value="1"/>
</dbReference>
<keyword evidence="6" id="KW-1185">Reference proteome</keyword>
<dbReference type="NCBIfam" id="NF005672">
    <property type="entry name" value="PRK07454.1"/>
    <property type="match status" value="1"/>
</dbReference>
<dbReference type="InterPro" id="IPR020904">
    <property type="entry name" value="Sc_DH/Rdtase_CS"/>
</dbReference>
<dbReference type="Pfam" id="PF00106">
    <property type="entry name" value="adh_short"/>
    <property type="match status" value="1"/>
</dbReference>
<organism evidence="5 6">
    <name type="scientific">Aphanothece hegewaldii CCALA 016</name>
    <dbReference type="NCBI Taxonomy" id="2107694"/>
    <lineage>
        <taxon>Bacteria</taxon>
        <taxon>Bacillati</taxon>
        <taxon>Cyanobacteriota</taxon>
        <taxon>Cyanophyceae</taxon>
        <taxon>Oscillatoriophycideae</taxon>
        <taxon>Chroococcales</taxon>
        <taxon>Aphanothecaceae</taxon>
        <taxon>Aphanothece</taxon>
    </lineage>
</organism>
<reference evidence="5 6" key="2">
    <citation type="submission" date="2018-03" db="EMBL/GenBank/DDBJ databases">
        <authorList>
            <person name="Keele B.F."/>
        </authorList>
    </citation>
    <scope>NUCLEOTIDE SEQUENCE [LARGE SCALE GENOMIC DNA]</scope>
    <source>
        <strain evidence="5 6">CCALA 016</strain>
    </source>
</reference>
<sequence length="242" mass="25873">MDVKSNQQRAIITGASSGIGKATALAFARAGIDLALVSRSIDKLELVALSARDLGVEAKAYAIDLADLTTVKENIARIDDDFGPINIIVNNAGMGYTNLLSDTSLSDWQAVLNLNLTSIFECVMGILPKMRQRKRGTIVNIASIAAQNAFAGWGAYCVSKAGLVSFSQVLAQEERENQIRVISVCPGSVNTPIWDTDTVQADFDRLMMLTPETVAQVILQAVLLPEEAVIETITLTSSAGTL</sequence>
<evidence type="ECO:0000256" key="1">
    <source>
        <dbReference type="ARBA" id="ARBA00006484"/>
    </source>
</evidence>
<dbReference type="PRINTS" id="PR00081">
    <property type="entry name" value="GDHRDH"/>
</dbReference>
<dbReference type="EMBL" id="PXOH01000010">
    <property type="protein sequence ID" value="PSF37242.1"/>
    <property type="molecule type" value="Genomic_DNA"/>
</dbReference>
<dbReference type="PIRSF" id="PIRSF000126">
    <property type="entry name" value="11-beta-HSD1"/>
    <property type="match status" value="1"/>
</dbReference>